<reference evidence="1" key="1">
    <citation type="journal article" date="2014" name="Int. J. Syst. Evol. Microbiol.">
        <title>Complete genome sequence of Corynebacterium casei LMG S-19264T (=DSM 44701T), isolated from a smear-ripened cheese.</title>
        <authorList>
            <consortium name="US DOE Joint Genome Institute (JGI-PGF)"/>
            <person name="Walter F."/>
            <person name="Albersmeier A."/>
            <person name="Kalinowski J."/>
            <person name="Ruckert C."/>
        </authorList>
    </citation>
    <scope>NUCLEOTIDE SEQUENCE</scope>
    <source>
        <strain evidence="1">JCM 4346</strain>
    </source>
</reference>
<organism evidence="1 2">
    <name type="scientific">Streptomyces aurantiogriseus</name>
    <dbReference type="NCBI Taxonomy" id="66870"/>
    <lineage>
        <taxon>Bacteria</taxon>
        <taxon>Bacillati</taxon>
        <taxon>Actinomycetota</taxon>
        <taxon>Actinomycetes</taxon>
        <taxon>Kitasatosporales</taxon>
        <taxon>Streptomycetaceae</taxon>
        <taxon>Streptomyces</taxon>
    </lineage>
</organism>
<proteinExistence type="predicted"/>
<accession>A0A918BYY8</accession>
<dbReference type="InterPro" id="IPR036388">
    <property type="entry name" value="WH-like_DNA-bd_sf"/>
</dbReference>
<dbReference type="InterPro" id="IPR013324">
    <property type="entry name" value="RNA_pol_sigma_r3/r4-like"/>
</dbReference>
<dbReference type="SUPFAM" id="SSF88659">
    <property type="entry name" value="Sigma3 and sigma4 domains of RNA polymerase sigma factors"/>
    <property type="match status" value="1"/>
</dbReference>
<comment type="caution">
    <text evidence="1">The sequence shown here is derived from an EMBL/GenBank/DDBJ whole genome shotgun (WGS) entry which is preliminary data.</text>
</comment>
<evidence type="ECO:0000313" key="1">
    <source>
        <dbReference type="EMBL" id="GGQ95912.1"/>
    </source>
</evidence>
<evidence type="ECO:0000313" key="2">
    <source>
        <dbReference type="Proteomes" id="UP000658320"/>
    </source>
</evidence>
<dbReference type="EMBL" id="BMSX01000002">
    <property type="protein sequence ID" value="GGQ95912.1"/>
    <property type="molecule type" value="Genomic_DNA"/>
</dbReference>
<reference evidence="1" key="2">
    <citation type="submission" date="2020-09" db="EMBL/GenBank/DDBJ databases">
        <authorList>
            <person name="Sun Q."/>
            <person name="Ohkuma M."/>
        </authorList>
    </citation>
    <scope>NUCLEOTIDE SEQUENCE</scope>
    <source>
        <strain evidence="1">JCM 4346</strain>
    </source>
</reference>
<dbReference type="AlphaFoldDB" id="A0A918BYY8"/>
<sequence>MSLDPSRQMELMHSLFHKVQFDTFEAYDDPRCNVTAITQETFTRTLPHLPADICVEEAYERLMDVSMQLAADDVKARENCCGPHEVHLIPLVSLYGFRFGEVDDGFRPWLVEVDALPQSERAVYRLIAFLGWTNARTAEVLARSPGWTSKLMKRAKGRLTSAGVSVEELQKGFFDVEIERRKEKACLM</sequence>
<name>A0A918BYY8_9ACTN</name>
<keyword evidence="2" id="KW-1185">Reference proteome</keyword>
<dbReference type="Gene3D" id="1.10.10.10">
    <property type="entry name" value="Winged helix-like DNA-binding domain superfamily/Winged helix DNA-binding domain"/>
    <property type="match status" value="1"/>
</dbReference>
<dbReference type="Proteomes" id="UP000658320">
    <property type="component" value="Unassembled WGS sequence"/>
</dbReference>
<protein>
    <submittedName>
        <fullName evidence="1">Uncharacterized protein</fullName>
    </submittedName>
</protein>
<gene>
    <name evidence="1" type="ORF">GCM10010251_08230</name>
</gene>